<dbReference type="Pfam" id="PF02091">
    <property type="entry name" value="tRNA-synt_2e"/>
    <property type="match status" value="1"/>
</dbReference>
<evidence type="ECO:0000256" key="4">
    <source>
        <dbReference type="ARBA" id="ARBA00022840"/>
    </source>
</evidence>
<dbReference type="PANTHER" id="PTHR30075">
    <property type="entry name" value="GLYCYL-TRNA SYNTHETASE"/>
    <property type="match status" value="1"/>
</dbReference>
<dbReference type="InterPro" id="IPR045864">
    <property type="entry name" value="aa-tRNA-synth_II/BPL/LPL"/>
</dbReference>
<dbReference type="Proteomes" id="UP001524944">
    <property type="component" value="Unassembled WGS sequence"/>
</dbReference>
<gene>
    <name evidence="8 9" type="primary">glyQ</name>
    <name evidence="9" type="ORF">NVS47_00660</name>
</gene>
<dbReference type="GO" id="GO:0004820">
    <property type="term" value="F:glycine-tRNA ligase activity"/>
    <property type="evidence" value="ECO:0007669"/>
    <property type="project" value="UniProtKB-EC"/>
</dbReference>
<protein>
    <recommendedName>
        <fullName evidence="8">Glycine--tRNA ligase alpha subunit</fullName>
        <ecNumber evidence="8">6.1.1.14</ecNumber>
    </recommendedName>
    <alternativeName>
        <fullName evidence="8">Glycyl-tRNA synthetase alpha subunit</fullName>
        <shortName evidence="8">GlyRS</shortName>
    </alternativeName>
</protein>
<evidence type="ECO:0000256" key="7">
    <source>
        <dbReference type="ARBA" id="ARBA00047937"/>
    </source>
</evidence>
<keyword evidence="6 8" id="KW-0030">Aminoacyl-tRNA synthetase</keyword>
<dbReference type="PRINTS" id="PR01044">
    <property type="entry name" value="TRNASYNTHGA"/>
</dbReference>
<evidence type="ECO:0000256" key="8">
    <source>
        <dbReference type="HAMAP-Rule" id="MF_00254"/>
    </source>
</evidence>
<evidence type="ECO:0000256" key="6">
    <source>
        <dbReference type="ARBA" id="ARBA00023146"/>
    </source>
</evidence>
<evidence type="ECO:0000256" key="5">
    <source>
        <dbReference type="ARBA" id="ARBA00022917"/>
    </source>
</evidence>
<keyword evidence="5 8" id="KW-0648">Protein biosynthesis</keyword>
<dbReference type="PROSITE" id="PS50861">
    <property type="entry name" value="AA_TRNA_LIGASE_II_GLYAB"/>
    <property type="match status" value="1"/>
</dbReference>
<dbReference type="RefSeq" id="WP_089609559.1">
    <property type="nucleotide sequence ID" value="NZ_CP022121.1"/>
</dbReference>
<accession>A0ABT1Y0G1</accession>
<dbReference type="InterPro" id="IPR006194">
    <property type="entry name" value="Gly-tRNA-synth_heterodimer"/>
</dbReference>
<dbReference type="NCBIfam" id="NF006827">
    <property type="entry name" value="PRK09348.1"/>
    <property type="match status" value="1"/>
</dbReference>
<organism evidence="9 10">
    <name type="scientific">Dehalobacterium formicoaceticum</name>
    <dbReference type="NCBI Taxonomy" id="51515"/>
    <lineage>
        <taxon>Bacteria</taxon>
        <taxon>Bacillati</taxon>
        <taxon>Bacillota</taxon>
        <taxon>Clostridia</taxon>
        <taxon>Eubacteriales</taxon>
        <taxon>Peptococcaceae</taxon>
        <taxon>Dehalobacterium</taxon>
    </lineage>
</organism>
<dbReference type="NCBIfam" id="TIGR00388">
    <property type="entry name" value="glyQ"/>
    <property type="match status" value="1"/>
</dbReference>
<comment type="subcellular location">
    <subcellularLocation>
        <location evidence="8">Cytoplasm</location>
    </subcellularLocation>
</comment>
<keyword evidence="4 8" id="KW-0067">ATP-binding</keyword>
<name>A0ABT1Y0G1_9FIRM</name>
<keyword evidence="10" id="KW-1185">Reference proteome</keyword>
<reference evidence="9 10" key="1">
    <citation type="submission" date="2022-08" db="EMBL/GenBank/DDBJ databases">
        <title>Proteogenomics of the novel Dehalobacterium formicoaceticum strain EZ94 highlights a key role of methyltransferases during anaerobic dichloromethane degradation.</title>
        <authorList>
            <person name="Wasmund K."/>
        </authorList>
    </citation>
    <scope>NUCLEOTIDE SEQUENCE [LARGE SCALE GENOMIC DNA]</scope>
    <source>
        <strain evidence="9 10">EZ94</strain>
    </source>
</reference>
<evidence type="ECO:0000256" key="2">
    <source>
        <dbReference type="ARBA" id="ARBA00022598"/>
    </source>
</evidence>
<dbReference type="Gene3D" id="1.20.58.180">
    <property type="entry name" value="Class II aaRS and biotin synthetases, domain 2"/>
    <property type="match status" value="1"/>
</dbReference>
<dbReference type="Gene3D" id="3.30.930.10">
    <property type="entry name" value="Bira Bifunctional Protein, Domain 2"/>
    <property type="match status" value="1"/>
</dbReference>
<comment type="similarity">
    <text evidence="1 8">Belongs to the class-II aminoacyl-tRNA synthetase family.</text>
</comment>
<proteinExistence type="inferred from homology"/>
<evidence type="ECO:0000313" key="10">
    <source>
        <dbReference type="Proteomes" id="UP001524944"/>
    </source>
</evidence>
<dbReference type="SUPFAM" id="SSF55681">
    <property type="entry name" value="Class II aaRS and biotin synthetases"/>
    <property type="match status" value="1"/>
</dbReference>
<sequence>MNFQELILALNKFWGEQNCIIQQPYDMEKGAGTMNPATALRALGPEPWNVAYVEPSRRPTDGRYGENPNRLQHYYQYQVILKPSPDNIVELYMDSLRAIGIKPEEHDIRLVEDNWESANLGAWGLGWEVWLDGMEITQFTYFQQFGGLECRPVSGEITYGIERLAMFIQKVNSVYDIEWVDGITYGDVHHQTEVDYSHYNFTVANTNMLFQLFDMYEEEFKRTIDHGLVQPAYDYVLKCSHTFNLLDARGAISVTERQSYITRVRNLAKVVSVAYVDQREKLGFPLIKDPEKREKMGLASLEKVKASLTDLQGNAMNDGKEA</sequence>
<comment type="caution">
    <text evidence="9">The sequence shown here is derived from an EMBL/GenBank/DDBJ whole genome shotgun (WGS) entry which is preliminary data.</text>
</comment>
<dbReference type="EC" id="6.1.1.14" evidence="8"/>
<dbReference type="PANTHER" id="PTHR30075:SF2">
    <property type="entry name" value="GLYCINE--TRNA LIGASE, CHLOROPLASTIC_MITOCHONDRIAL 2"/>
    <property type="match status" value="1"/>
</dbReference>
<keyword evidence="3 8" id="KW-0547">Nucleotide-binding</keyword>
<dbReference type="HAMAP" id="MF_00254">
    <property type="entry name" value="Gly_tRNA_synth_alpha"/>
    <property type="match status" value="1"/>
</dbReference>
<evidence type="ECO:0000256" key="3">
    <source>
        <dbReference type="ARBA" id="ARBA00022741"/>
    </source>
</evidence>
<dbReference type="InterPro" id="IPR002310">
    <property type="entry name" value="Gly-tRNA_ligase_asu"/>
</dbReference>
<keyword evidence="2 8" id="KW-0436">Ligase</keyword>
<keyword evidence="8" id="KW-0963">Cytoplasm</keyword>
<dbReference type="EMBL" id="JANPWE010000001">
    <property type="protein sequence ID" value="MCR6544043.1"/>
    <property type="molecule type" value="Genomic_DNA"/>
</dbReference>
<evidence type="ECO:0000256" key="1">
    <source>
        <dbReference type="ARBA" id="ARBA00008226"/>
    </source>
</evidence>
<dbReference type="CDD" id="cd00733">
    <property type="entry name" value="GlyRS_alpha_core"/>
    <property type="match status" value="1"/>
</dbReference>
<evidence type="ECO:0000313" key="9">
    <source>
        <dbReference type="EMBL" id="MCR6544043.1"/>
    </source>
</evidence>
<comment type="catalytic activity">
    <reaction evidence="7 8">
        <text>tRNA(Gly) + glycine + ATP = glycyl-tRNA(Gly) + AMP + diphosphate</text>
        <dbReference type="Rhea" id="RHEA:16013"/>
        <dbReference type="Rhea" id="RHEA-COMP:9664"/>
        <dbReference type="Rhea" id="RHEA-COMP:9683"/>
        <dbReference type="ChEBI" id="CHEBI:30616"/>
        <dbReference type="ChEBI" id="CHEBI:33019"/>
        <dbReference type="ChEBI" id="CHEBI:57305"/>
        <dbReference type="ChEBI" id="CHEBI:78442"/>
        <dbReference type="ChEBI" id="CHEBI:78522"/>
        <dbReference type="ChEBI" id="CHEBI:456215"/>
        <dbReference type="EC" id="6.1.1.14"/>
    </reaction>
</comment>
<comment type="subunit">
    <text evidence="8">Tetramer of two alpha and two beta subunits.</text>
</comment>